<gene>
    <name evidence="2" type="ORF">TWF718_005023</name>
</gene>
<dbReference type="AlphaFoldDB" id="A0AAN8RLJ8"/>
<reference evidence="2 3" key="1">
    <citation type="submission" date="2019-10" db="EMBL/GenBank/DDBJ databases">
        <authorList>
            <person name="Palmer J.M."/>
        </authorList>
    </citation>
    <scope>NUCLEOTIDE SEQUENCE [LARGE SCALE GENOMIC DNA]</scope>
    <source>
        <strain evidence="2 3">TWF718</strain>
    </source>
</reference>
<feature type="compositionally biased region" description="Acidic residues" evidence="1">
    <location>
        <begin position="246"/>
        <end position="255"/>
    </location>
</feature>
<dbReference type="EMBL" id="JAVHNR010000002">
    <property type="protein sequence ID" value="KAK6351878.1"/>
    <property type="molecule type" value="Genomic_DNA"/>
</dbReference>
<evidence type="ECO:0000256" key="1">
    <source>
        <dbReference type="SAM" id="MobiDB-lite"/>
    </source>
</evidence>
<sequence length="255" mass="28951">MASSNMTVLVEMPNLSSAVRIFHKLDDVNSLLNLICSTCPFFEISRMTAFRNSKQLERNDKLSFGEHLVVKYKYENLDRADTKAELEKVLEKLKEIDGSIQLLSTLNEDLMDKEQQNPNKVVYVTSTSGVTELSEDDVLGKSDVVYYADDMPVPIIRVKFPGTNKAAIVAPGRDKESQERFRRIARANDQRIHLDVSRGEPAVLPMEYMTKKDVEMEKQNLGNFEAEVYFSSEESDISGTTNSFIPDDDIPQLRI</sequence>
<accession>A0AAN8RLJ8</accession>
<feature type="region of interest" description="Disordered" evidence="1">
    <location>
        <begin position="236"/>
        <end position="255"/>
    </location>
</feature>
<keyword evidence="3" id="KW-1185">Reference proteome</keyword>
<proteinExistence type="predicted"/>
<evidence type="ECO:0000313" key="2">
    <source>
        <dbReference type="EMBL" id="KAK6351878.1"/>
    </source>
</evidence>
<comment type="caution">
    <text evidence="2">The sequence shown here is derived from an EMBL/GenBank/DDBJ whole genome shotgun (WGS) entry which is preliminary data.</text>
</comment>
<organism evidence="2 3">
    <name type="scientific">Orbilia javanica</name>
    <dbReference type="NCBI Taxonomy" id="47235"/>
    <lineage>
        <taxon>Eukaryota</taxon>
        <taxon>Fungi</taxon>
        <taxon>Dikarya</taxon>
        <taxon>Ascomycota</taxon>
        <taxon>Pezizomycotina</taxon>
        <taxon>Orbiliomycetes</taxon>
        <taxon>Orbiliales</taxon>
        <taxon>Orbiliaceae</taxon>
        <taxon>Orbilia</taxon>
    </lineage>
</organism>
<dbReference type="Proteomes" id="UP001313282">
    <property type="component" value="Unassembled WGS sequence"/>
</dbReference>
<protein>
    <submittedName>
        <fullName evidence="2">Uncharacterized protein</fullName>
    </submittedName>
</protein>
<name>A0AAN8RLJ8_9PEZI</name>
<evidence type="ECO:0000313" key="3">
    <source>
        <dbReference type="Proteomes" id="UP001313282"/>
    </source>
</evidence>